<dbReference type="PIRSF" id="PIRSF020967">
    <property type="entry name" value="UCP020967"/>
    <property type="match status" value="1"/>
</dbReference>
<dbReference type="InterPro" id="IPR029057">
    <property type="entry name" value="PRTase-like"/>
</dbReference>
<comment type="caution">
    <text evidence="3">The sequence shown here is derived from an EMBL/GenBank/DDBJ whole genome shotgun (WGS) entry which is preliminary data.</text>
</comment>
<dbReference type="Pfam" id="PF12500">
    <property type="entry name" value="TRSP"/>
    <property type="match status" value="1"/>
</dbReference>
<dbReference type="InterPro" id="IPR011214">
    <property type="entry name" value="UCP020967"/>
</dbReference>
<dbReference type="AlphaFoldDB" id="A0A2P7QNH2"/>
<dbReference type="Proteomes" id="UP000241167">
    <property type="component" value="Unassembled WGS sequence"/>
</dbReference>
<proteinExistence type="predicted"/>
<accession>A0A2P7QNH2</accession>
<dbReference type="InterPro" id="IPR022537">
    <property type="entry name" value="TRSP_dom"/>
</dbReference>
<protein>
    <recommendedName>
        <fullName evidence="5">Phosphoribosyltransferase</fullName>
    </recommendedName>
</protein>
<dbReference type="EMBL" id="PXYI01000004">
    <property type="protein sequence ID" value="PSJ39517.1"/>
    <property type="molecule type" value="Genomic_DNA"/>
</dbReference>
<gene>
    <name evidence="3" type="ORF">C7I55_12995</name>
</gene>
<dbReference type="Pfam" id="PF15609">
    <property type="entry name" value="PRTase_2"/>
    <property type="match status" value="1"/>
</dbReference>
<evidence type="ECO:0000259" key="2">
    <source>
        <dbReference type="Pfam" id="PF15609"/>
    </source>
</evidence>
<dbReference type="SUPFAM" id="SSF53271">
    <property type="entry name" value="PRTase-like"/>
    <property type="match status" value="1"/>
</dbReference>
<evidence type="ECO:0008006" key="5">
    <source>
        <dbReference type="Google" id="ProtNLM"/>
    </source>
</evidence>
<feature type="domain" description="Orotate phosphoribosyltransferase-like" evidence="2">
    <location>
        <begin position="44"/>
        <end position="225"/>
    </location>
</feature>
<dbReference type="Gene3D" id="3.40.50.2020">
    <property type="match status" value="1"/>
</dbReference>
<reference evidence="3 4" key="1">
    <citation type="submission" date="2018-03" db="EMBL/GenBank/DDBJ databases">
        <title>The draft genome of Sphingosinicella sp. GL-C-18.</title>
        <authorList>
            <person name="Liu L."/>
            <person name="Li L."/>
            <person name="Liang L."/>
            <person name="Zhang X."/>
            <person name="Wang T."/>
        </authorList>
    </citation>
    <scope>NUCLEOTIDE SEQUENCE [LARGE SCALE GENOMIC DNA]</scope>
    <source>
        <strain evidence="3 4">GL-C-18</strain>
    </source>
</reference>
<evidence type="ECO:0000313" key="4">
    <source>
        <dbReference type="Proteomes" id="UP000241167"/>
    </source>
</evidence>
<evidence type="ECO:0000313" key="3">
    <source>
        <dbReference type="EMBL" id="PSJ39517.1"/>
    </source>
</evidence>
<sequence length="394" mass="41808">MKAVSSREATRSAQRSSLTEISLRSGTLLVSCAEVAGDWPLDRLCGFASRRNPKRGFLIVSKVLGRHIPAKPTEMRAAARALAARIPADLPQPTLVIGLAETAVGLGQTLFAEMLAAGREAAYLPTTRQRVAEPLLCRFEEPHSHASAHLLYRPAQIDLGRMASLVLVDDEVSTGTTLSNLASALIPSLPACREIVVATLTDWSGSGAWLERMPRPARCVALLHGRLGWEPGPRLTDDAHFAAFDDEAATLGTLPNAGPFGRTGTRTACDFSLPDALALGLPHGAALRIVGTGEFTYPPFLVAERLEQAGHDVVVQATSRSPVYLGGAIASALCFGDNYGTGVPNYLYNAAGEDGRVSLICHETPPHSIDHRLVDALCGTTVHFGGAIAADRTR</sequence>
<feature type="domain" description="TRSP" evidence="1">
    <location>
        <begin position="289"/>
        <end position="368"/>
    </location>
</feature>
<keyword evidence="4" id="KW-1185">Reference proteome</keyword>
<dbReference type="OrthoDB" id="56827at2"/>
<dbReference type="InterPro" id="IPR041688">
    <property type="entry name" value="PRTase_2"/>
</dbReference>
<name>A0A2P7QNH2_9SPHN</name>
<organism evidence="3 4">
    <name type="scientific">Allosphingosinicella deserti</name>
    <dbReference type="NCBI Taxonomy" id="2116704"/>
    <lineage>
        <taxon>Bacteria</taxon>
        <taxon>Pseudomonadati</taxon>
        <taxon>Pseudomonadota</taxon>
        <taxon>Alphaproteobacteria</taxon>
        <taxon>Sphingomonadales</taxon>
        <taxon>Sphingomonadaceae</taxon>
        <taxon>Allosphingosinicella</taxon>
    </lineage>
</organism>
<evidence type="ECO:0000259" key="1">
    <source>
        <dbReference type="Pfam" id="PF12500"/>
    </source>
</evidence>